<dbReference type="AlphaFoldDB" id="A0A200QET3"/>
<keyword evidence="1" id="KW-0812">Transmembrane</keyword>
<sequence length="100" mass="10401">MAAGKVIKATVLAALVVVAMSMSVMITTEASRLDLSSILGYIGGIGIDNEGAPDPSLLSVVAWTSTTSATHLAHIQPKMMMLLLLLLLLPLMAALLPIKC</sequence>
<proteinExistence type="predicted"/>
<reference evidence="2 3" key="1">
    <citation type="journal article" date="2017" name="Mol. Plant">
        <title>The Genome of Medicinal Plant Macleaya cordata Provides New Insights into Benzylisoquinoline Alkaloids Metabolism.</title>
        <authorList>
            <person name="Liu X."/>
            <person name="Liu Y."/>
            <person name="Huang P."/>
            <person name="Ma Y."/>
            <person name="Qing Z."/>
            <person name="Tang Q."/>
            <person name="Cao H."/>
            <person name="Cheng P."/>
            <person name="Zheng Y."/>
            <person name="Yuan Z."/>
            <person name="Zhou Y."/>
            <person name="Liu J."/>
            <person name="Tang Z."/>
            <person name="Zhuo Y."/>
            <person name="Zhang Y."/>
            <person name="Yu L."/>
            <person name="Huang J."/>
            <person name="Yang P."/>
            <person name="Peng Q."/>
            <person name="Zhang J."/>
            <person name="Jiang W."/>
            <person name="Zhang Z."/>
            <person name="Lin K."/>
            <person name="Ro D.K."/>
            <person name="Chen X."/>
            <person name="Xiong X."/>
            <person name="Shang Y."/>
            <person name="Huang S."/>
            <person name="Zeng J."/>
        </authorList>
    </citation>
    <scope>NUCLEOTIDE SEQUENCE [LARGE SCALE GENOMIC DNA]</scope>
    <source>
        <strain evidence="3">cv. BLH2017</strain>
        <tissue evidence="2">Root</tissue>
    </source>
</reference>
<name>A0A200QET3_MACCD</name>
<keyword evidence="1" id="KW-0472">Membrane</keyword>
<dbReference type="EMBL" id="MVGT01002224">
    <property type="protein sequence ID" value="OVA08990.1"/>
    <property type="molecule type" value="Genomic_DNA"/>
</dbReference>
<evidence type="ECO:0000256" key="1">
    <source>
        <dbReference type="SAM" id="Phobius"/>
    </source>
</evidence>
<keyword evidence="1" id="KW-1133">Transmembrane helix</keyword>
<feature type="transmembrane region" description="Helical" evidence="1">
    <location>
        <begin position="80"/>
        <end position="98"/>
    </location>
</feature>
<comment type="caution">
    <text evidence="2">The sequence shown here is derived from an EMBL/GenBank/DDBJ whole genome shotgun (WGS) entry which is preliminary data.</text>
</comment>
<protein>
    <submittedName>
        <fullName evidence="2">Uncharacterized protein</fullName>
    </submittedName>
</protein>
<accession>A0A200QET3</accession>
<evidence type="ECO:0000313" key="2">
    <source>
        <dbReference type="EMBL" id="OVA08990.1"/>
    </source>
</evidence>
<keyword evidence="3" id="KW-1185">Reference proteome</keyword>
<evidence type="ECO:0000313" key="3">
    <source>
        <dbReference type="Proteomes" id="UP000195402"/>
    </source>
</evidence>
<organism evidence="2 3">
    <name type="scientific">Macleaya cordata</name>
    <name type="common">Five-seeded plume-poppy</name>
    <name type="synonym">Bocconia cordata</name>
    <dbReference type="NCBI Taxonomy" id="56857"/>
    <lineage>
        <taxon>Eukaryota</taxon>
        <taxon>Viridiplantae</taxon>
        <taxon>Streptophyta</taxon>
        <taxon>Embryophyta</taxon>
        <taxon>Tracheophyta</taxon>
        <taxon>Spermatophyta</taxon>
        <taxon>Magnoliopsida</taxon>
        <taxon>Ranunculales</taxon>
        <taxon>Papaveraceae</taxon>
        <taxon>Papaveroideae</taxon>
        <taxon>Macleaya</taxon>
    </lineage>
</organism>
<dbReference type="InParanoid" id="A0A200QET3"/>
<gene>
    <name evidence="2" type="ORF">BVC80_9097g54</name>
</gene>
<dbReference type="Proteomes" id="UP000195402">
    <property type="component" value="Unassembled WGS sequence"/>
</dbReference>